<dbReference type="Proteomes" id="UP000035548">
    <property type="component" value="Chromosome"/>
</dbReference>
<dbReference type="InterPro" id="IPR035930">
    <property type="entry name" value="FomD-like_sf"/>
</dbReference>
<feature type="domain" description="DUF402" evidence="1">
    <location>
        <begin position="23"/>
        <end position="154"/>
    </location>
</feature>
<name>A0A0G3HFT1_9CORY</name>
<evidence type="ECO:0000313" key="2">
    <source>
        <dbReference type="EMBL" id="AKK10813.1"/>
    </source>
</evidence>
<dbReference type="SUPFAM" id="SSF159234">
    <property type="entry name" value="FomD-like"/>
    <property type="match status" value="1"/>
</dbReference>
<dbReference type="PATRIC" id="fig|1072256.5.peg.800"/>
<dbReference type="Gene3D" id="2.40.380.10">
    <property type="entry name" value="FomD-like"/>
    <property type="match status" value="1"/>
</dbReference>
<keyword evidence="3" id="KW-1185">Reference proteome</keyword>
<dbReference type="PIRSF" id="PIRSF012622">
    <property type="entry name" value="UCP012622"/>
    <property type="match status" value="1"/>
</dbReference>
<dbReference type="KEGG" id="cut:CUTER_04035"/>
<accession>A0A0G3HFT1</accession>
<dbReference type="RefSeq" id="WP_047259320.1">
    <property type="nucleotide sequence ID" value="NZ_CP011546.1"/>
</dbReference>
<protein>
    <recommendedName>
        <fullName evidence="1">DUF402 domain-containing protein</fullName>
    </recommendedName>
</protein>
<dbReference type="AlphaFoldDB" id="A0A0G3HFT1"/>
<evidence type="ECO:0000313" key="3">
    <source>
        <dbReference type="Proteomes" id="UP000035548"/>
    </source>
</evidence>
<reference evidence="2 3" key="1">
    <citation type="journal article" date="2015" name="Genome Announc.">
        <title>Virulence Factor Genes Detected in the Complete Genome Sequence of Corynebacterium uterequi DSM 45634, Isolated from the Uterus of a Maiden Mare.</title>
        <authorList>
            <person name="Ruckert C."/>
            <person name="Kriete M."/>
            <person name="Jaenicke S."/>
            <person name="Winkler A."/>
            <person name="Tauch A."/>
        </authorList>
    </citation>
    <scope>NUCLEOTIDE SEQUENCE [LARGE SCALE GENOMIC DNA]</scope>
    <source>
        <strain evidence="2 3">DSM 45634</strain>
    </source>
</reference>
<dbReference type="STRING" id="1072256.CUTER_04035"/>
<dbReference type="InterPro" id="IPR007295">
    <property type="entry name" value="DUF402"/>
</dbReference>
<sequence length="191" mass="20823">MDLHPVKQETFDVSALTNVDPKGFTRVVERFVETDWGLYMARGADHPRFGYLESWLIPALSLRVNIFHFRPGVEQSQELYIDVADVTRDTRGDASVWRTRDLYVDIVTHADAAAEVLDLDELAAACAAGYLSATDTHRAMSATVTAIAGIARYGGDALAWLAEQGYELFWADAPALMPAGGSTSPSSPAET</sequence>
<gene>
    <name evidence="2" type="ORF">CUTER_04035</name>
</gene>
<reference evidence="3" key="2">
    <citation type="submission" date="2015-05" db="EMBL/GenBank/DDBJ databases">
        <title>Complete genome sequence of Corynebacterium uterequi DSM 45634, isolated from the uterus of a maiden mare.</title>
        <authorList>
            <person name="Ruckert C."/>
            <person name="Albersmeier A."/>
            <person name="Winkler A."/>
            <person name="Tauch A."/>
        </authorList>
    </citation>
    <scope>NUCLEOTIDE SEQUENCE [LARGE SCALE GENOMIC DNA]</scope>
    <source>
        <strain evidence="3">DSM 45634</strain>
    </source>
</reference>
<organism evidence="2 3">
    <name type="scientific">Corynebacterium uterequi</name>
    <dbReference type="NCBI Taxonomy" id="1072256"/>
    <lineage>
        <taxon>Bacteria</taxon>
        <taxon>Bacillati</taxon>
        <taxon>Actinomycetota</taxon>
        <taxon>Actinomycetes</taxon>
        <taxon>Mycobacteriales</taxon>
        <taxon>Corynebacteriaceae</taxon>
        <taxon>Corynebacterium</taxon>
    </lineage>
</organism>
<dbReference type="EMBL" id="CP011546">
    <property type="protein sequence ID" value="AKK10813.1"/>
    <property type="molecule type" value="Genomic_DNA"/>
</dbReference>
<dbReference type="InterPro" id="IPR014465">
    <property type="entry name" value="UCP012622"/>
</dbReference>
<dbReference type="Pfam" id="PF04167">
    <property type="entry name" value="DUF402"/>
    <property type="match status" value="1"/>
</dbReference>
<dbReference type="OrthoDB" id="3821551at2"/>
<evidence type="ECO:0000259" key="1">
    <source>
        <dbReference type="Pfam" id="PF04167"/>
    </source>
</evidence>
<proteinExistence type="predicted"/>